<organism evidence="1">
    <name type="scientific">marine metagenome</name>
    <dbReference type="NCBI Taxonomy" id="408172"/>
    <lineage>
        <taxon>unclassified sequences</taxon>
        <taxon>metagenomes</taxon>
        <taxon>ecological metagenomes</taxon>
    </lineage>
</organism>
<dbReference type="SUPFAM" id="SSF54427">
    <property type="entry name" value="NTF2-like"/>
    <property type="match status" value="1"/>
</dbReference>
<reference evidence="1" key="1">
    <citation type="submission" date="2018-05" db="EMBL/GenBank/DDBJ databases">
        <authorList>
            <person name="Lanie J.A."/>
            <person name="Ng W.-L."/>
            <person name="Kazmierczak K.M."/>
            <person name="Andrzejewski T.M."/>
            <person name="Davidsen T.M."/>
            <person name="Wayne K.J."/>
            <person name="Tettelin H."/>
            <person name="Glass J.I."/>
            <person name="Rusch D."/>
            <person name="Podicherti R."/>
            <person name="Tsui H.-C.T."/>
            <person name="Winkler M.E."/>
        </authorList>
    </citation>
    <scope>NUCLEOTIDE SEQUENCE</scope>
</reference>
<name>A0A382SIX9_9ZZZZ</name>
<dbReference type="EMBL" id="UINC01128854">
    <property type="protein sequence ID" value="SVD08861.1"/>
    <property type="molecule type" value="Genomic_DNA"/>
</dbReference>
<sequence length="163" mass="19013">MNVDNVKQDVTETIYKASIFLDECNWMDWLKLCDKDFYYSINAYSPEINKDMIYLDGNFEQMSNLTEMLPKHNTDHSPLLRHTVVYTVDIDKKNKTAETISSFALYQTQLDGINSHVLAGETNLFMVGKYKDKFSLNDESPLFVERTVQLDTRRLDKGSHWPI</sequence>
<gene>
    <name evidence="1" type="ORF">METZ01_LOCUS361715</name>
</gene>
<dbReference type="Gene3D" id="3.10.450.50">
    <property type="match status" value="1"/>
</dbReference>
<accession>A0A382SIX9</accession>
<dbReference type="AlphaFoldDB" id="A0A382SIX9"/>
<evidence type="ECO:0008006" key="2">
    <source>
        <dbReference type="Google" id="ProtNLM"/>
    </source>
</evidence>
<proteinExistence type="predicted"/>
<evidence type="ECO:0000313" key="1">
    <source>
        <dbReference type="EMBL" id="SVD08861.1"/>
    </source>
</evidence>
<protein>
    <recommendedName>
        <fullName evidence="2">SnoaL-like domain-containing protein</fullName>
    </recommendedName>
</protein>
<dbReference type="InterPro" id="IPR032710">
    <property type="entry name" value="NTF2-like_dom_sf"/>
</dbReference>